<reference evidence="1" key="1">
    <citation type="submission" date="2021-02" db="EMBL/GenBank/DDBJ databases">
        <authorList>
            <person name="Nowell W R."/>
        </authorList>
    </citation>
    <scope>NUCLEOTIDE SEQUENCE</scope>
</reference>
<evidence type="ECO:0000313" key="1">
    <source>
        <dbReference type="EMBL" id="CAF3883861.1"/>
    </source>
</evidence>
<dbReference type="AlphaFoldDB" id="A0A819GLS8"/>
<sequence length="85" mass="9811">MLSIITNCIFMTLKNVPKTVDYVAFFVNLEKVAVLRALKTVAVLYWYEKDELYLLCGNPSRSTKCPNGYVCWKDRVPILDIQGEF</sequence>
<organism evidence="1 2">
    <name type="scientific">Adineta steineri</name>
    <dbReference type="NCBI Taxonomy" id="433720"/>
    <lineage>
        <taxon>Eukaryota</taxon>
        <taxon>Metazoa</taxon>
        <taxon>Spiralia</taxon>
        <taxon>Gnathifera</taxon>
        <taxon>Rotifera</taxon>
        <taxon>Eurotatoria</taxon>
        <taxon>Bdelloidea</taxon>
        <taxon>Adinetida</taxon>
        <taxon>Adinetidae</taxon>
        <taxon>Adineta</taxon>
    </lineage>
</organism>
<dbReference type="EMBL" id="CAJOAY010001765">
    <property type="protein sequence ID" value="CAF3883861.1"/>
    <property type="molecule type" value="Genomic_DNA"/>
</dbReference>
<name>A0A819GLS8_9BILA</name>
<dbReference type="Proteomes" id="UP000663881">
    <property type="component" value="Unassembled WGS sequence"/>
</dbReference>
<protein>
    <submittedName>
        <fullName evidence="1">Uncharacterized protein</fullName>
    </submittedName>
</protein>
<evidence type="ECO:0000313" key="2">
    <source>
        <dbReference type="Proteomes" id="UP000663881"/>
    </source>
</evidence>
<gene>
    <name evidence="1" type="ORF">OKA104_LOCUS23285</name>
</gene>
<accession>A0A819GLS8</accession>
<comment type="caution">
    <text evidence="1">The sequence shown here is derived from an EMBL/GenBank/DDBJ whole genome shotgun (WGS) entry which is preliminary data.</text>
</comment>
<proteinExistence type="predicted"/>